<feature type="transmembrane region" description="Helical" evidence="6">
    <location>
        <begin position="303"/>
        <end position="324"/>
    </location>
</feature>
<dbReference type="EC" id="2.3.1.225" evidence="1"/>
<dbReference type="EMBL" id="PEDP01000414">
    <property type="protein sequence ID" value="POS86080.1"/>
    <property type="molecule type" value="Genomic_DNA"/>
</dbReference>
<evidence type="ECO:0000256" key="2">
    <source>
        <dbReference type="ARBA" id="ARBA00022737"/>
    </source>
</evidence>
<evidence type="ECO:0000256" key="4">
    <source>
        <dbReference type="PROSITE-ProRule" id="PRU00023"/>
    </source>
</evidence>
<evidence type="ECO:0000256" key="3">
    <source>
        <dbReference type="ARBA" id="ARBA00023043"/>
    </source>
</evidence>
<dbReference type="PANTHER" id="PTHR24161:SF85">
    <property type="entry name" value="PALMITOYLTRANSFERASE HIP14"/>
    <property type="match status" value="1"/>
</dbReference>
<feature type="transmembrane region" description="Helical" evidence="6">
    <location>
        <begin position="413"/>
        <end position="434"/>
    </location>
</feature>
<dbReference type="GO" id="GO:0019706">
    <property type="term" value="F:protein-cysteine S-palmitoyltransferase activity"/>
    <property type="evidence" value="ECO:0007669"/>
    <property type="project" value="UniProtKB-EC"/>
</dbReference>
<dbReference type="Proteomes" id="UP000237438">
    <property type="component" value="Unassembled WGS sequence"/>
</dbReference>
<dbReference type="SUPFAM" id="SSF48403">
    <property type="entry name" value="Ankyrin repeat"/>
    <property type="match status" value="1"/>
</dbReference>
<keyword evidence="6" id="KW-0812">Transmembrane</keyword>
<keyword evidence="6" id="KW-1133">Transmembrane helix</keyword>
<dbReference type="Pfam" id="PF00023">
    <property type="entry name" value="Ank"/>
    <property type="match status" value="2"/>
</dbReference>
<dbReference type="SMART" id="SM00248">
    <property type="entry name" value="ANK"/>
    <property type="match status" value="5"/>
</dbReference>
<feature type="region of interest" description="Disordered" evidence="5">
    <location>
        <begin position="1"/>
        <end position="36"/>
    </location>
</feature>
<evidence type="ECO:0000313" key="7">
    <source>
        <dbReference type="EMBL" id="POS86080.1"/>
    </source>
</evidence>
<feature type="transmembrane region" description="Helical" evidence="6">
    <location>
        <begin position="361"/>
        <end position="382"/>
    </location>
</feature>
<name>A0A2S4PVM5_9PEZI</name>
<feature type="repeat" description="ANK" evidence="4">
    <location>
        <begin position="83"/>
        <end position="115"/>
    </location>
</feature>
<feature type="repeat" description="ANK" evidence="4">
    <location>
        <begin position="183"/>
        <end position="215"/>
    </location>
</feature>
<comment type="caution">
    <text evidence="7">The sequence shown here is derived from an EMBL/GenBank/DDBJ whole genome shotgun (WGS) entry which is preliminary data.</text>
</comment>
<dbReference type="AlphaFoldDB" id="A0A2S4PVM5"/>
<evidence type="ECO:0000256" key="1">
    <source>
        <dbReference type="ARBA" id="ARBA00012210"/>
    </source>
</evidence>
<gene>
    <name evidence="7" type="ORF">EPUL_001582</name>
</gene>
<feature type="repeat" description="ANK" evidence="4">
    <location>
        <begin position="216"/>
        <end position="248"/>
    </location>
</feature>
<dbReference type="InterPro" id="IPR002110">
    <property type="entry name" value="Ankyrin_rpt"/>
</dbReference>
<feature type="repeat" description="ANK" evidence="4">
    <location>
        <begin position="150"/>
        <end position="182"/>
    </location>
</feature>
<keyword evidence="8" id="KW-1185">Reference proteome</keyword>
<dbReference type="InterPro" id="IPR036770">
    <property type="entry name" value="Ankyrin_rpt-contain_sf"/>
</dbReference>
<dbReference type="STRING" id="225359.A0A2S4PVM5"/>
<proteinExistence type="predicted"/>
<dbReference type="OrthoDB" id="6781668at2759"/>
<accession>A0A2S4PVM5</accession>
<evidence type="ECO:0000313" key="8">
    <source>
        <dbReference type="Proteomes" id="UP000237438"/>
    </source>
</evidence>
<keyword evidence="6" id="KW-0472">Membrane</keyword>
<dbReference type="PROSITE" id="PS50088">
    <property type="entry name" value="ANK_REPEAT"/>
    <property type="match status" value="4"/>
</dbReference>
<feature type="transmembrane region" description="Helical" evidence="6">
    <location>
        <begin position="330"/>
        <end position="349"/>
    </location>
</feature>
<dbReference type="Pfam" id="PF12796">
    <property type="entry name" value="Ank_2"/>
    <property type="match status" value="1"/>
</dbReference>
<feature type="compositionally biased region" description="Polar residues" evidence="5">
    <location>
        <begin position="1"/>
        <end position="26"/>
    </location>
</feature>
<dbReference type="PROSITE" id="PS50297">
    <property type="entry name" value="ANK_REP_REGION"/>
    <property type="match status" value="2"/>
</dbReference>
<dbReference type="PANTHER" id="PTHR24161">
    <property type="entry name" value="ANK_REP_REGION DOMAIN-CONTAINING PROTEIN-RELATED"/>
    <property type="match status" value="1"/>
</dbReference>
<evidence type="ECO:0000256" key="6">
    <source>
        <dbReference type="SAM" id="Phobius"/>
    </source>
</evidence>
<dbReference type="Gene3D" id="1.25.40.20">
    <property type="entry name" value="Ankyrin repeat-containing domain"/>
    <property type="match status" value="1"/>
</dbReference>
<evidence type="ECO:0000256" key="5">
    <source>
        <dbReference type="SAM" id="MobiDB-lite"/>
    </source>
</evidence>
<keyword evidence="2" id="KW-0677">Repeat</keyword>
<sequence>MSHTILRNTSAAQNAPTTPTGKSSVSEPKLSDTERVELSDILSSGPETSQYEDVMQLARIGDIQGVKRLYSNGSFNSSYCDKEGITPLHWAAINNQYAMCEFLIGEGVDVNKKGGESVATPAMWAAQRCHYYIVNLLLENGADPFTTDIQGYNILHLATFEGNIFLLVLLLHYGIDVDIPDRQGHTCLMWAAYKGFPSCVDLFLRWGANVQASDETKFTALHWALVKGSQGCIQKLIEYGADRYAQTSTGKTPAITAQEMRTERIWHRALNECGYDDDGNQMSLIFPLSMFFVKNSRAFINRFFFIFPVLIIWIMIMIVSHMVVFVGVPLALFAGYSLQWLAQQLIVYAPSDMKKMHMTPWLAGVFAGTLSLVGLNWLTTILPDFRIRLVDDVSSSCNLLATSLCKVVNLDPYTLVLVSWALLQLTWVTMLIFVQLVQISRGVTTWENMRGTNYDRSNRASEVIISALTTGTTNSNVRHGSNLTPSHHHHHHHHNKGFLATWKRILGLDTFVETTIRRKEMRHNHNVFSAGCLVNCQDFWCDSAPIFGKRENRHALLWGKAVDYTSMYEAPPRRN</sequence>
<reference evidence="7 8" key="1">
    <citation type="submission" date="2017-10" db="EMBL/GenBank/DDBJ databases">
        <title>Development of genomic resources for the powdery mildew, Erysiphe pulchra.</title>
        <authorList>
            <person name="Wadl P.A."/>
            <person name="Mack B.M."/>
            <person name="Moore G."/>
            <person name="Beltz S.B."/>
        </authorList>
    </citation>
    <scope>NUCLEOTIDE SEQUENCE [LARGE SCALE GENOMIC DNA]</scope>
    <source>
        <strain evidence="7">Cflorida</strain>
    </source>
</reference>
<protein>
    <recommendedName>
        <fullName evidence="1">protein S-acyltransferase</fullName>
        <ecNumber evidence="1">2.3.1.225</ecNumber>
    </recommendedName>
</protein>
<organism evidence="7 8">
    <name type="scientific">Erysiphe pulchra</name>
    <dbReference type="NCBI Taxonomy" id="225359"/>
    <lineage>
        <taxon>Eukaryota</taxon>
        <taxon>Fungi</taxon>
        <taxon>Dikarya</taxon>
        <taxon>Ascomycota</taxon>
        <taxon>Pezizomycotina</taxon>
        <taxon>Leotiomycetes</taxon>
        <taxon>Erysiphales</taxon>
        <taxon>Erysiphaceae</taxon>
        <taxon>Erysiphe</taxon>
    </lineage>
</organism>
<keyword evidence="3 4" id="KW-0040">ANK repeat</keyword>